<feature type="non-terminal residue" evidence="2">
    <location>
        <position position="154"/>
    </location>
</feature>
<evidence type="ECO:0000313" key="3">
    <source>
        <dbReference type="Proteomes" id="UP000257109"/>
    </source>
</evidence>
<feature type="domain" description="DUF7745" evidence="1">
    <location>
        <begin position="10"/>
        <end position="139"/>
    </location>
</feature>
<sequence length="154" mass="17414">MLFPIKDHKWCAIKKLEDKEWTRLLSNSFDRKIQWYLKWNKREGVICHCGTFPNIPLMGTRGCINYNLVIALRQSGYPIMSPPTKEAITPFLVHNMGPDNVGVLRSIRRAWERVGRKGPELGSRCDNSSESATSIISARLGTSIIELATSNILA</sequence>
<proteinExistence type="predicted"/>
<organism evidence="2 3">
    <name type="scientific">Mucuna pruriens</name>
    <name type="common">Velvet bean</name>
    <name type="synonym">Dolichos pruriens</name>
    <dbReference type="NCBI Taxonomy" id="157652"/>
    <lineage>
        <taxon>Eukaryota</taxon>
        <taxon>Viridiplantae</taxon>
        <taxon>Streptophyta</taxon>
        <taxon>Embryophyta</taxon>
        <taxon>Tracheophyta</taxon>
        <taxon>Spermatophyta</taxon>
        <taxon>Magnoliopsida</taxon>
        <taxon>eudicotyledons</taxon>
        <taxon>Gunneridae</taxon>
        <taxon>Pentapetalae</taxon>
        <taxon>rosids</taxon>
        <taxon>fabids</taxon>
        <taxon>Fabales</taxon>
        <taxon>Fabaceae</taxon>
        <taxon>Papilionoideae</taxon>
        <taxon>50 kb inversion clade</taxon>
        <taxon>NPAAA clade</taxon>
        <taxon>indigoferoid/millettioid clade</taxon>
        <taxon>Phaseoleae</taxon>
        <taxon>Mucuna</taxon>
    </lineage>
</organism>
<dbReference type="EMBL" id="QJKJ01010575">
    <property type="protein sequence ID" value="RDX73293.1"/>
    <property type="molecule type" value="Genomic_DNA"/>
</dbReference>
<reference evidence="2" key="1">
    <citation type="submission" date="2018-05" db="EMBL/GenBank/DDBJ databases">
        <title>Draft genome of Mucuna pruriens seed.</title>
        <authorList>
            <person name="Nnadi N.E."/>
            <person name="Vos R."/>
            <person name="Hasami M.H."/>
            <person name="Devisetty U.K."/>
            <person name="Aguiy J.C."/>
        </authorList>
    </citation>
    <scope>NUCLEOTIDE SEQUENCE [LARGE SCALE GENOMIC DNA]</scope>
    <source>
        <strain evidence="2">JCA_2017</strain>
    </source>
</reference>
<dbReference type="AlphaFoldDB" id="A0A371F571"/>
<evidence type="ECO:0000259" key="1">
    <source>
        <dbReference type="Pfam" id="PF24924"/>
    </source>
</evidence>
<keyword evidence="3" id="KW-1185">Reference proteome</keyword>
<feature type="non-terminal residue" evidence="2">
    <location>
        <position position="1"/>
    </location>
</feature>
<accession>A0A371F571</accession>
<dbReference type="Proteomes" id="UP000257109">
    <property type="component" value="Unassembled WGS sequence"/>
</dbReference>
<comment type="caution">
    <text evidence="2">The sequence shown here is derived from an EMBL/GenBank/DDBJ whole genome shotgun (WGS) entry which is preliminary data.</text>
</comment>
<dbReference type="InterPro" id="IPR056647">
    <property type="entry name" value="DUF7745"/>
</dbReference>
<gene>
    <name evidence="2" type="ORF">CR513_47124</name>
</gene>
<dbReference type="PANTHER" id="PTHR48154:SF1">
    <property type="entry name" value="PROTEIN, PUTATIVE-RELATED"/>
    <property type="match status" value="1"/>
</dbReference>
<dbReference type="OrthoDB" id="990598at2759"/>
<dbReference type="PANTHER" id="PTHR48154">
    <property type="entry name" value="PROTEIN, PUTATIVE-RELATED"/>
    <property type="match status" value="1"/>
</dbReference>
<name>A0A371F571_MUCPR</name>
<evidence type="ECO:0000313" key="2">
    <source>
        <dbReference type="EMBL" id="RDX73293.1"/>
    </source>
</evidence>
<protein>
    <recommendedName>
        <fullName evidence="1">DUF7745 domain-containing protein</fullName>
    </recommendedName>
</protein>
<dbReference type="Pfam" id="PF24924">
    <property type="entry name" value="DUF7745"/>
    <property type="match status" value="1"/>
</dbReference>